<sequence length="104" mass="11604">MLATGWVIKTPFSALVSDRKRNSCMIFSSVVRREPDATPTARRGRGTCPLTDGFAAKWHRRINGYDQGPSEPSGFSAKWHHEIPVMARANTLLSGIKSLRYESI</sequence>
<dbReference type="AlphaFoldDB" id="A0A2I0WQH1"/>
<dbReference type="EMBL" id="KZ502486">
    <property type="protein sequence ID" value="PKU77891.1"/>
    <property type="molecule type" value="Genomic_DNA"/>
</dbReference>
<evidence type="ECO:0000313" key="1">
    <source>
        <dbReference type="EMBL" id="PKU77891.1"/>
    </source>
</evidence>
<proteinExistence type="predicted"/>
<organism evidence="1 2">
    <name type="scientific">Dendrobium catenatum</name>
    <dbReference type="NCBI Taxonomy" id="906689"/>
    <lineage>
        <taxon>Eukaryota</taxon>
        <taxon>Viridiplantae</taxon>
        <taxon>Streptophyta</taxon>
        <taxon>Embryophyta</taxon>
        <taxon>Tracheophyta</taxon>
        <taxon>Spermatophyta</taxon>
        <taxon>Magnoliopsida</taxon>
        <taxon>Liliopsida</taxon>
        <taxon>Asparagales</taxon>
        <taxon>Orchidaceae</taxon>
        <taxon>Epidendroideae</taxon>
        <taxon>Malaxideae</taxon>
        <taxon>Dendrobiinae</taxon>
        <taxon>Dendrobium</taxon>
    </lineage>
</organism>
<reference evidence="1 2" key="2">
    <citation type="journal article" date="2017" name="Nature">
        <title>The Apostasia genome and the evolution of orchids.</title>
        <authorList>
            <person name="Zhang G.Q."/>
            <person name="Liu K.W."/>
            <person name="Li Z."/>
            <person name="Lohaus R."/>
            <person name="Hsiao Y.Y."/>
            <person name="Niu S.C."/>
            <person name="Wang J.Y."/>
            <person name="Lin Y.C."/>
            <person name="Xu Q."/>
            <person name="Chen L.J."/>
            <person name="Yoshida K."/>
            <person name="Fujiwara S."/>
            <person name="Wang Z.W."/>
            <person name="Zhang Y.Q."/>
            <person name="Mitsuda N."/>
            <person name="Wang M."/>
            <person name="Liu G.H."/>
            <person name="Pecoraro L."/>
            <person name="Huang H.X."/>
            <person name="Xiao X.J."/>
            <person name="Lin M."/>
            <person name="Wu X.Y."/>
            <person name="Wu W.L."/>
            <person name="Chen Y.Y."/>
            <person name="Chang S.B."/>
            <person name="Sakamoto S."/>
            <person name="Ohme-Takagi M."/>
            <person name="Yagi M."/>
            <person name="Zeng S.J."/>
            <person name="Shen C.Y."/>
            <person name="Yeh C.M."/>
            <person name="Luo Y.B."/>
            <person name="Tsai W.C."/>
            <person name="Van de Peer Y."/>
            <person name="Liu Z.J."/>
        </authorList>
    </citation>
    <scope>NUCLEOTIDE SEQUENCE [LARGE SCALE GENOMIC DNA]</scope>
    <source>
        <tissue evidence="1">The whole plant</tissue>
    </source>
</reference>
<evidence type="ECO:0000313" key="2">
    <source>
        <dbReference type="Proteomes" id="UP000233837"/>
    </source>
</evidence>
<accession>A0A2I0WQH1</accession>
<keyword evidence="2" id="KW-1185">Reference proteome</keyword>
<reference evidence="1 2" key="1">
    <citation type="journal article" date="2016" name="Sci. Rep.">
        <title>The Dendrobium catenatum Lindl. genome sequence provides insights into polysaccharide synthase, floral development and adaptive evolution.</title>
        <authorList>
            <person name="Zhang G.Q."/>
            <person name="Xu Q."/>
            <person name="Bian C."/>
            <person name="Tsai W.C."/>
            <person name="Yeh C.M."/>
            <person name="Liu K.W."/>
            <person name="Yoshida K."/>
            <person name="Zhang L.S."/>
            <person name="Chang S.B."/>
            <person name="Chen F."/>
            <person name="Shi Y."/>
            <person name="Su Y.Y."/>
            <person name="Zhang Y.Q."/>
            <person name="Chen L.J."/>
            <person name="Yin Y."/>
            <person name="Lin M."/>
            <person name="Huang H."/>
            <person name="Deng H."/>
            <person name="Wang Z.W."/>
            <person name="Zhu S.L."/>
            <person name="Zhao X."/>
            <person name="Deng C."/>
            <person name="Niu S.C."/>
            <person name="Huang J."/>
            <person name="Wang M."/>
            <person name="Liu G.H."/>
            <person name="Yang H.J."/>
            <person name="Xiao X.J."/>
            <person name="Hsiao Y.Y."/>
            <person name="Wu W.L."/>
            <person name="Chen Y.Y."/>
            <person name="Mitsuda N."/>
            <person name="Ohme-Takagi M."/>
            <person name="Luo Y.B."/>
            <person name="Van de Peer Y."/>
            <person name="Liu Z.J."/>
        </authorList>
    </citation>
    <scope>NUCLEOTIDE SEQUENCE [LARGE SCALE GENOMIC DNA]</scope>
    <source>
        <tissue evidence="1">The whole plant</tissue>
    </source>
</reference>
<dbReference type="Proteomes" id="UP000233837">
    <property type="component" value="Unassembled WGS sequence"/>
</dbReference>
<name>A0A2I0WQH1_9ASPA</name>
<gene>
    <name evidence="1" type="ORF">MA16_Dca005723</name>
</gene>
<protein>
    <submittedName>
        <fullName evidence="1">Uncharacterized protein</fullName>
    </submittedName>
</protein>